<protein>
    <recommendedName>
        <fullName evidence="4">EpaQ family protein</fullName>
    </recommendedName>
</protein>
<dbReference type="AlphaFoldDB" id="A0A437UMC8"/>
<dbReference type="Proteomes" id="UP000288388">
    <property type="component" value="Unassembled WGS sequence"/>
</dbReference>
<feature type="transmembrane region" description="Helical" evidence="1">
    <location>
        <begin position="93"/>
        <end position="113"/>
    </location>
</feature>
<evidence type="ECO:0000313" key="3">
    <source>
        <dbReference type="Proteomes" id="UP000288388"/>
    </source>
</evidence>
<feature type="transmembrane region" description="Helical" evidence="1">
    <location>
        <begin position="312"/>
        <end position="332"/>
    </location>
</feature>
<evidence type="ECO:0008006" key="4">
    <source>
        <dbReference type="Google" id="ProtNLM"/>
    </source>
</evidence>
<proteinExistence type="predicted"/>
<evidence type="ECO:0000256" key="1">
    <source>
        <dbReference type="SAM" id="Phobius"/>
    </source>
</evidence>
<reference evidence="2 3" key="1">
    <citation type="submission" date="2018-12" db="EMBL/GenBank/DDBJ databases">
        <title>A novel vanA-carrying plasmid in a clinical isolate of Enterococcus avium.</title>
        <authorList>
            <person name="Bernasconi O.J."/>
            <person name="Luzzaro F."/>
            <person name="Endimiani A."/>
        </authorList>
    </citation>
    <scope>NUCLEOTIDE SEQUENCE [LARGE SCALE GENOMIC DNA]</scope>
    <source>
        <strain evidence="2 3">LC0559/18</strain>
    </source>
</reference>
<feature type="transmembrane region" description="Helical" evidence="1">
    <location>
        <begin position="43"/>
        <end position="61"/>
    </location>
</feature>
<feature type="transmembrane region" description="Helical" evidence="1">
    <location>
        <begin position="68"/>
        <end position="87"/>
    </location>
</feature>
<dbReference type="NCBIfam" id="NF037933">
    <property type="entry name" value="EpaQ_fam"/>
    <property type="match status" value="1"/>
</dbReference>
<dbReference type="RefSeq" id="WP_070558442.1">
    <property type="nucleotide sequence ID" value="NZ_CAAKOH010000127.1"/>
</dbReference>
<keyword evidence="1" id="KW-1133">Transmembrane helix</keyword>
<comment type="caution">
    <text evidence="2">The sequence shown here is derived from an EMBL/GenBank/DDBJ whole genome shotgun (WGS) entry which is preliminary data.</text>
</comment>
<feature type="transmembrane region" description="Helical" evidence="1">
    <location>
        <begin position="344"/>
        <end position="362"/>
    </location>
</feature>
<organism evidence="2 3">
    <name type="scientific">Enterococcus avium</name>
    <name type="common">Streptococcus avium</name>
    <dbReference type="NCBI Taxonomy" id="33945"/>
    <lineage>
        <taxon>Bacteria</taxon>
        <taxon>Bacillati</taxon>
        <taxon>Bacillota</taxon>
        <taxon>Bacilli</taxon>
        <taxon>Lactobacillales</taxon>
        <taxon>Enterococcaceae</taxon>
        <taxon>Enterococcus</taxon>
    </lineage>
</organism>
<name>A0A437UMC8_ENTAV</name>
<feature type="transmembrane region" description="Helical" evidence="1">
    <location>
        <begin position="12"/>
        <end position="31"/>
    </location>
</feature>
<feature type="transmembrane region" description="Helical" evidence="1">
    <location>
        <begin position="237"/>
        <end position="259"/>
    </location>
</feature>
<sequence>MGRVKEGTAAILNLVSASILIGMTLLCFFLWTRGIGTPEMFNIYAHMSRYMPIGATIVLVLNCYRMKWADMIWVGVALLSILFFHQFDTMRQADFFLDITIALIIFVVLDFKLVEFTKKLRLIFAGLMLIILLITAYRIFSEIPTPTSGNSIWDKSNKLQEIWINTNTIGSSVMCSSFLIATLLQSLDWTWAKILKFVVYFIALACTWVVQSQAAFFAVVCFVLFDAWPNFLKEKVRWAYGVVYSVFLIGIFPLSLYLANSSNIDLFTGREDIWKQFYDTLFKVRKQFLVGMPPFTFKRGEQILGNHNSYNAILGGFGLIGLVLISLFILYNIWSLIIREETQAIQFSFIIAFFAILLQSTMEDTLMAPYWIPITFCLLGLAWQENPEIKEFYDYSTNVFDQRDEELEIEPSRKNRRRL</sequence>
<dbReference type="EMBL" id="RYZS01000001">
    <property type="protein sequence ID" value="RVU94754.1"/>
    <property type="molecule type" value="Genomic_DNA"/>
</dbReference>
<keyword evidence="1" id="KW-0472">Membrane</keyword>
<feature type="transmembrane region" description="Helical" evidence="1">
    <location>
        <begin position="197"/>
        <end position="225"/>
    </location>
</feature>
<gene>
    <name evidence="2" type="ORF">EK398_07780</name>
</gene>
<evidence type="ECO:0000313" key="2">
    <source>
        <dbReference type="EMBL" id="RVU94754.1"/>
    </source>
</evidence>
<feature type="transmembrane region" description="Helical" evidence="1">
    <location>
        <begin position="120"/>
        <end position="140"/>
    </location>
</feature>
<keyword evidence="1" id="KW-0812">Transmembrane</keyword>
<accession>A0A437UMC8</accession>